<name>A0A4Y2SIG4_ARAVE</name>
<evidence type="ECO:0000313" key="2">
    <source>
        <dbReference type="EMBL" id="GBN87354.1"/>
    </source>
</evidence>
<dbReference type="AlphaFoldDB" id="A0A4Y2SIG4"/>
<accession>A0A4Y2SIG4</accession>
<evidence type="ECO:0000313" key="4">
    <source>
        <dbReference type="EMBL" id="GBN87681.1"/>
    </source>
</evidence>
<organism evidence="4 6">
    <name type="scientific">Araneus ventricosus</name>
    <name type="common">Orbweaver spider</name>
    <name type="synonym">Epeira ventricosa</name>
    <dbReference type="NCBI Taxonomy" id="182803"/>
    <lineage>
        <taxon>Eukaryota</taxon>
        <taxon>Metazoa</taxon>
        <taxon>Ecdysozoa</taxon>
        <taxon>Arthropoda</taxon>
        <taxon>Chelicerata</taxon>
        <taxon>Arachnida</taxon>
        <taxon>Araneae</taxon>
        <taxon>Araneomorphae</taxon>
        <taxon>Entelegynae</taxon>
        <taxon>Araneoidea</taxon>
        <taxon>Araneidae</taxon>
        <taxon>Araneus</taxon>
    </lineage>
</organism>
<sequence length="99" mass="11341">MANKRCVAPPGKLVLQSWWEVVITTSQQTCFASGLVDFALLHCRKFASKLPHQFYHDKLISRKIKLAESGHAIWELEESHEERNGFSQRKSDMGAISRK</sequence>
<comment type="caution">
    <text evidence="4">The sequence shown here is derived from an EMBL/GenBank/DDBJ whole genome shotgun (WGS) entry which is preliminary data.</text>
</comment>
<evidence type="ECO:0000313" key="6">
    <source>
        <dbReference type="Proteomes" id="UP000499080"/>
    </source>
</evidence>
<dbReference type="Proteomes" id="UP000499080">
    <property type="component" value="Unassembled WGS sequence"/>
</dbReference>
<dbReference type="EMBL" id="BGPR01021783">
    <property type="protein sequence ID" value="GBN87384.1"/>
    <property type="molecule type" value="Genomic_DNA"/>
</dbReference>
<protein>
    <submittedName>
        <fullName evidence="4">Uncharacterized protein</fullName>
    </submittedName>
</protein>
<feature type="region of interest" description="Disordered" evidence="1">
    <location>
        <begin position="78"/>
        <end position="99"/>
    </location>
</feature>
<feature type="compositionally biased region" description="Basic and acidic residues" evidence="1">
    <location>
        <begin position="80"/>
        <end position="92"/>
    </location>
</feature>
<evidence type="ECO:0000313" key="3">
    <source>
        <dbReference type="EMBL" id="GBN87384.1"/>
    </source>
</evidence>
<dbReference type="EMBL" id="BGPR01021936">
    <property type="protein sequence ID" value="GBN87730.1"/>
    <property type="molecule type" value="Genomic_DNA"/>
</dbReference>
<keyword evidence="6" id="KW-1185">Reference proteome</keyword>
<evidence type="ECO:0000313" key="5">
    <source>
        <dbReference type="EMBL" id="GBN87730.1"/>
    </source>
</evidence>
<reference evidence="4 6" key="1">
    <citation type="journal article" date="2019" name="Sci. Rep.">
        <title>Orb-weaving spider Araneus ventricosus genome elucidates the spidroin gene catalogue.</title>
        <authorList>
            <person name="Kono N."/>
            <person name="Nakamura H."/>
            <person name="Ohtoshi R."/>
            <person name="Moran D.A.P."/>
            <person name="Shinohara A."/>
            <person name="Yoshida Y."/>
            <person name="Fujiwara M."/>
            <person name="Mori M."/>
            <person name="Tomita M."/>
            <person name="Arakawa K."/>
        </authorList>
    </citation>
    <scope>NUCLEOTIDE SEQUENCE [LARGE SCALE GENOMIC DNA]</scope>
</reference>
<dbReference type="EMBL" id="BGPR01021919">
    <property type="protein sequence ID" value="GBN87681.1"/>
    <property type="molecule type" value="Genomic_DNA"/>
</dbReference>
<evidence type="ECO:0000256" key="1">
    <source>
        <dbReference type="SAM" id="MobiDB-lite"/>
    </source>
</evidence>
<proteinExistence type="predicted"/>
<dbReference type="EMBL" id="BGPR01021772">
    <property type="protein sequence ID" value="GBN87354.1"/>
    <property type="molecule type" value="Genomic_DNA"/>
</dbReference>
<gene>
    <name evidence="2" type="ORF">AVEN_202199_1</name>
    <name evidence="3" type="ORF">AVEN_212853_1</name>
    <name evidence="5" type="ORF">AVEN_262656_1</name>
    <name evidence="4" type="ORF">AVEN_79092_1</name>
</gene>